<feature type="domain" description="HTH marR-type" evidence="1">
    <location>
        <begin position="6"/>
        <end position="139"/>
    </location>
</feature>
<protein>
    <submittedName>
        <fullName evidence="2">MarR family transcriptional regulator</fullName>
    </submittedName>
</protein>
<dbReference type="PRINTS" id="PR00598">
    <property type="entry name" value="HTHMARR"/>
</dbReference>
<dbReference type="SMART" id="SM00347">
    <property type="entry name" value="HTH_MARR"/>
    <property type="match status" value="1"/>
</dbReference>
<comment type="caution">
    <text evidence="2">The sequence shown here is derived from an EMBL/GenBank/DDBJ whole genome shotgun (WGS) entry which is preliminary data.</text>
</comment>
<dbReference type="InterPro" id="IPR036390">
    <property type="entry name" value="WH_DNA-bd_sf"/>
</dbReference>
<dbReference type="GO" id="GO:0006950">
    <property type="term" value="P:response to stress"/>
    <property type="evidence" value="ECO:0007669"/>
    <property type="project" value="TreeGrafter"/>
</dbReference>
<organism evidence="2 3">
    <name type="scientific">Natronospirillum operosum</name>
    <dbReference type="NCBI Taxonomy" id="2759953"/>
    <lineage>
        <taxon>Bacteria</taxon>
        <taxon>Pseudomonadati</taxon>
        <taxon>Pseudomonadota</taxon>
        <taxon>Gammaproteobacteria</taxon>
        <taxon>Oceanospirillales</taxon>
        <taxon>Natronospirillaceae</taxon>
        <taxon>Natronospirillum</taxon>
    </lineage>
</organism>
<evidence type="ECO:0000259" key="1">
    <source>
        <dbReference type="PROSITE" id="PS50995"/>
    </source>
</evidence>
<dbReference type="InterPro" id="IPR036388">
    <property type="entry name" value="WH-like_DNA-bd_sf"/>
</dbReference>
<reference evidence="2 3" key="1">
    <citation type="submission" date="2019-04" db="EMBL/GenBank/DDBJ databases">
        <title>Natronospirillum operosus gen. nov., sp. nov., a haloalkaliphilic satellite isolated from decaying biomass of laboratory culture of cyanobacterium Geitlerinema sp. and proposal of Natronospirillaceae fam. nov. and Saccharospirillaceae fam. nov.</title>
        <authorList>
            <person name="Kevbrin V."/>
            <person name="Boltyanskaya Y."/>
            <person name="Koziaeva V."/>
            <person name="Grouzdev D.S."/>
            <person name="Park M."/>
            <person name="Cho J."/>
        </authorList>
    </citation>
    <scope>NUCLEOTIDE SEQUENCE [LARGE SCALE GENOMIC DNA]</scope>
    <source>
        <strain evidence="2 3">G-116</strain>
    </source>
</reference>
<dbReference type="PANTHER" id="PTHR33164:SF43">
    <property type="entry name" value="HTH-TYPE TRANSCRIPTIONAL REPRESSOR YETL"/>
    <property type="match status" value="1"/>
</dbReference>
<dbReference type="GO" id="GO:0003700">
    <property type="term" value="F:DNA-binding transcription factor activity"/>
    <property type="evidence" value="ECO:0007669"/>
    <property type="project" value="InterPro"/>
</dbReference>
<dbReference type="Proteomes" id="UP000297475">
    <property type="component" value="Unassembled WGS sequence"/>
</dbReference>
<dbReference type="AlphaFoldDB" id="A0A4Z0WK51"/>
<dbReference type="RefSeq" id="WP_135481392.1">
    <property type="nucleotide sequence ID" value="NZ_SRMF01000001.1"/>
</dbReference>
<gene>
    <name evidence="2" type="ORF">E4656_04060</name>
</gene>
<dbReference type="OrthoDB" id="5295456at2"/>
<proteinExistence type="predicted"/>
<dbReference type="Gene3D" id="1.10.10.10">
    <property type="entry name" value="Winged helix-like DNA-binding domain superfamily/Winged helix DNA-binding domain"/>
    <property type="match status" value="1"/>
</dbReference>
<name>A0A4Z0WK51_9GAMM</name>
<sequence>MPVSSQPALLLKLVALHSKIQRQLAGQLSFHGISFTEYLVLRQLHEAPGNKLRRVDLAQRVGLTASGVTRLLNPMQKTGLIDKEDAARDARVSLVTLTSAGATIFKDADVSFTEVAQSFFEPLAAEDQRDLLRMTSALI</sequence>
<accession>A0A4Z0WK51</accession>
<evidence type="ECO:0000313" key="2">
    <source>
        <dbReference type="EMBL" id="TGG95595.1"/>
    </source>
</evidence>
<evidence type="ECO:0000313" key="3">
    <source>
        <dbReference type="Proteomes" id="UP000297475"/>
    </source>
</evidence>
<dbReference type="InterPro" id="IPR039422">
    <property type="entry name" value="MarR/SlyA-like"/>
</dbReference>
<dbReference type="PROSITE" id="PS50995">
    <property type="entry name" value="HTH_MARR_2"/>
    <property type="match status" value="1"/>
</dbReference>
<dbReference type="Pfam" id="PF12802">
    <property type="entry name" value="MarR_2"/>
    <property type="match status" value="1"/>
</dbReference>
<keyword evidence="3" id="KW-1185">Reference proteome</keyword>
<dbReference type="EMBL" id="SRMF01000001">
    <property type="protein sequence ID" value="TGG95595.1"/>
    <property type="molecule type" value="Genomic_DNA"/>
</dbReference>
<dbReference type="InterPro" id="IPR000835">
    <property type="entry name" value="HTH_MarR-typ"/>
</dbReference>
<dbReference type="PANTHER" id="PTHR33164">
    <property type="entry name" value="TRANSCRIPTIONAL REGULATOR, MARR FAMILY"/>
    <property type="match status" value="1"/>
</dbReference>
<dbReference type="SUPFAM" id="SSF46785">
    <property type="entry name" value="Winged helix' DNA-binding domain"/>
    <property type="match status" value="1"/>
</dbReference>